<dbReference type="SUPFAM" id="SSF103473">
    <property type="entry name" value="MFS general substrate transporter"/>
    <property type="match status" value="1"/>
</dbReference>
<feature type="transmembrane region" description="Helical" evidence="6">
    <location>
        <begin position="497"/>
        <end position="516"/>
    </location>
</feature>
<dbReference type="Pfam" id="PF07690">
    <property type="entry name" value="MFS_1"/>
    <property type="match status" value="1"/>
</dbReference>
<proteinExistence type="predicted"/>
<dbReference type="InterPro" id="IPR011701">
    <property type="entry name" value="MFS"/>
</dbReference>
<evidence type="ECO:0000259" key="7">
    <source>
        <dbReference type="PROSITE" id="PS50850"/>
    </source>
</evidence>
<dbReference type="PANTHER" id="PTHR23501">
    <property type="entry name" value="MAJOR FACILITATOR SUPERFAMILY"/>
    <property type="match status" value="1"/>
</dbReference>
<feature type="domain" description="Major facilitator superfamily (MFS) profile" evidence="7">
    <location>
        <begin position="106"/>
        <end position="597"/>
    </location>
</feature>
<feature type="transmembrane region" description="Helical" evidence="6">
    <location>
        <begin position="455"/>
        <end position="477"/>
    </location>
</feature>
<dbReference type="AlphaFoldDB" id="A0A423VF58"/>
<organism evidence="8 9">
    <name type="scientific">Cytospora chrysosperma</name>
    <name type="common">Cytospora canker fungus</name>
    <name type="synonym">Sphaeria chrysosperma</name>
    <dbReference type="NCBI Taxonomy" id="252740"/>
    <lineage>
        <taxon>Eukaryota</taxon>
        <taxon>Fungi</taxon>
        <taxon>Dikarya</taxon>
        <taxon>Ascomycota</taxon>
        <taxon>Pezizomycotina</taxon>
        <taxon>Sordariomycetes</taxon>
        <taxon>Sordariomycetidae</taxon>
        <taxon>Diaporthales</taxon>
        <taxon>Cytosporaceae</taxon>
        <taxon>Cytospora</taxon>
    </lineage>
</organism>
<dbReference type="GO" id="GO:0015174">
    <property type="term" value="F:basic amino acid transmembrane transporter activity"/>
    <property type="evidence" value="ECO:0007669"/>
    <property type="project" value="TreeGrafter"/>
</dbReference>
<sequence>MVGKTKSQGRDISPVTSSSNDYPPSYHTTAPGPSSENTPLLGSGATSPARRDGSPDTTTPRRQQPIGDDDAVQHYVTPIRGFCICFSMWILMFMQESIYLDEAVPILRPRKYTNILQACNMSGMTMVQSAIAEELEAYELVMWFTSAYLITVASGAPLAGRLATIFSPGTMILFSGFLFAIGAIVTSQAHSFAVFILGRVIIGVGGSGIMTLSLILVLQLTSRRRRGLFIGLVNMGFTVGVSAGAVVFGALLPVMGWRALFWVQAPLGVVAGVGVYFSIPTFATAEHSSKDKTTLQKLKTIDYAGAILLTSTIILFLYGLSGTVQVLPMLLSAVPLLLFVFVEYRVAPDPLIPVSVLQSRGVLLSCLAQLGFMASRWTVLYYAPIFVLAVRGLPPTVAGAVLVPTNLGFGVGGVAVGWLHVRRAGSFWLPCLVSVLLFGLALLGLSLTSNAAAPAWLYVLLVFLNGLCTGAALNYTLAHLLHLATPETHYVSTGLLATFRGFAGSFGTSIGGGIFMRKLREQLTAGFEALDGTADLSPGRMTLIKRLIGSPNLVQSGILSEAEREVAVRGYEVALKVMYNSAVALVVLVLLCQAGTGWTEPSRQESEEEIQEEIAEHDGRMEV</sequence>
<dbReference type="Gene3D" id="1.20.1250.20">
    <property type="entry name" value="MFS general substrate transporter like domains"/>
    <property type="match status" value="2"/>
</dbReference>
<accession>A0A423VF58</accession>
<feature type="transmembrane region" description="Helical" evidence="6">
    <location>
        <begin position="378"/>
        <end position="394"/>
    </location>
</feature>
<dbReference type="EMBL" id="LJZO01000056">
    <property type="protein sequence ID" value="ROV89622.1"/>
    <property type="molecule type" value="Genomic_DNA"/>
</dbReference>
<feature type="transmembrane region" description="Helical" evidence="6">
    <location>
        <begin position="229"/>
        <end position="253"/>
    </location>
</feature>
<feature type="compositionally biased region" description="Basic and acidic residues" evidence="5">
    <location>
        <begin position="614"/>
        <end position="623"/>
    </location>
</feature>
<evidence type="ECO:0000256" key="2">
    <source>
        <dbReference type="ARBA" id="ARBA00022692"/>
    </source>
</evidence>
<dbReference type="InterPro" id="IPR020846">
    <property type="entry name" value="MFS_dom"/>
</dbReference>
<evidence type="ECO:0000256" key="4">
    <source>
        <dbReference type="ARBA" id="ARBA00023136"/>
    </source>
</evidence>
<feature type="transmembrane region" description="Helical" evidence="6">
    <location>
        <begin position="165"/>
        <end position="186"/>
    </location>
</feature>
<comment type="subcellular location">
    <subcellularLocation>
        <location evidence="1">Membrane</location>
        <topology evidence="1">Multi-pass membrane protein</topology>
    </subcellularLocation>
</comment>
<keyword evidence="3 6" id="KW-1133">Transmembrane helix</keyword>
<name>A0A423VF58_CYTCH</name>
<dbReference type="OrthoDB" id="4160219at2759"/>
<feature type="compositionally biased region" description="Polar residues" evidence="5">
    <location>
        <begin position="14"/>
        <end position="46"/>
    </location>
</feature>
<feature type="transmembrane region" description="Helical" evidence="6">
    <location>
        <begin position="79"/>
        <end position="100"/>
    </location>
</feature>
<feature type="transmembrane region" description="Helical" evidence="6">
    <location>
        <begin position="192"/>
        <end position="217"/>
    </location>
</feature>
<dbReference type="InterPro" id="IPR036259">
    <property type="entry name" value="MFS_trans_sf"/>
</dbReference>
<evidence type="ECO:0000256" key="6">
    <source>
        <dbReference type="SAM" id="Phobius"/>
    </source>
</evidence>
<gene>
    <name evidence="8" type="ORF">VSDG_08047</name>
</gene>
<dbReference type="GO" id="GO:0000329">
    <property type="term" value="C:fungal-type vacuole membrane"/>
    <property type="evidence" value="ECO:0007669"/>
    <property type="project" value="TreeGrafter"/>
</dbReference>
<evidence type="ECO:0000313" key="9">
    <source>
        <dbReference type="Proteomes" id="UP000284375"/>
    </source>
</evidence>
<keyword evidence="9" id="KW-1185">Reference proteome</keyword>
<dbReference type="Proteomes" id="UP000284375">
    <property type="component" value="Unassembled WGS sequence"/>
</dbReference>
<evidence type="ECO:0000313" key="8">
    <source>
        <dbReference type="EMBL" id="ROV89622.1"/>
    </source>
</evidence>
<evidence type="ECO:0000256" key="5">
    <source>
        <dbReference type="SAM" id="MobiDB-lite"/>
    </source>
</evidence>
<feature type="transmembrane region" description="Helical" evidence="6">
    <location>
        <begin position="401"/>
        <end position="421"/>
    </location>
</feature>
<dbReference type="PROSITE" id="PS50850">
    <property type="entry name" value="MFS"/>
    <property type="match status" value="1"/>
</dbReference>
<feature type="transmembrane region" description="Helical" evidence="6">
    <location>
        <begin position="427"/>
        <end position="448"/>
    </location>
</feature>
<feature type="transmembrane region" description="Helical" evidence="6">
    <location>
        <begin position="259"/>
        <end position="279"/>
    </location>
</feature>
<comment type="caution">
    <text evidence="8">The sequence shown here is derived from an EMBL/GenBank/DDBJ whole genome shotgun (WGS) entry which is preliminary data.</text>
</comment>
<feature type="transmembrane region" description="Helical" evidence="6">
    <location>
        <begin position="300"/>
        <end position="320"/>
    </location>
</feature>
<feature type="region of interest" description="Disordered" evidence="5">
    <location>
        <begin position="1"/>
        <end position="69"/>
    </location>
</feature>
<protein>
    <recommendedName>
        <fullName evidence="7">Major facilitator superfamily (MFS) profile domain-containing protein</fullName>
    </recommendedName>
</protein>
<keyword evidence="4 6" id="KW-0472">Membrane</keyword>
<evidence type="ECO:0000256" key="1">
    <source>
        <dbReference type="ARBA" id="ARBA00004141"/>
    </source>
</evidence>
<evidence type="ECO:0000256" key="3">
    <source>
        <dbReference type="ARBA" id="ARBA00022989"/>
    </source>
</evidence>
<reference evidence="8 9" key="1">
    <citation type="submission" date="2015-09" db="EMBL/GenBank/DDBJ databases">
        <title>Host preference determinants of Valsa canker pathogens revealed by comparative genomics.</title>
        <authorList>
            <person name="Yin Z."/>
            <person name="Huang L."/>
        </authorList>
    </citation>
    <scope>NUCLEOTIDE SEQUENCE [LARGE SCALE GENOMIC DNA]</scope>
    <source>
        <strain evidence="8 9">YSFL</strain>
    </source>
</reference>
<dbReference type="PANTHER" id="PTHR23501:SF6">
    <property type="entry name" value="MULTIDRUG TRANSPORTER, PUTATIVE (AFU_ORTHOLOGUE AFUA_3G14560)-RELATED"/>
    <property type="match status" value="1"/>
</dbReference>
<keyword evidence="2 6" id="KW-0812">Transmembrane</keyword>
<feature type="transmembrane region" description="Helical" evidence="6">
    <location>
        <begin position="137"/>
        <end position="158"/>
    </location>
</feature>
<feature type="region of interest" description="Disordered" evidence="5">
    <location>
        <begin position="601"/>
        <end position="623"/>
    </location>
</feature>